<feature type="compositionally biased region" description="Basic and acidic residues" evidence="1">
    <location>
        <begin position="793"/>
        <end position="805"/>
    </location>
</feature>
<feature type="compositionally biased region" description="Pro residues" evidence="1">
    <location>
        <begin position="26"/>
        <end position="36"/>
    </location>
</feature>
<feature type="compositionally biased region" description="Basic and acidic residues" evidence="1">
    <location>
        <begin position="619"/>
        <end position="642"/>
    </location>
</feature>
<feature type="compositionally biased region" description="Polar residues" evidence="1">
    <location>
        <begin position="390"/>
        <end position="400"/>
    </location>
</feature>
<feature type="compositionally biased region" description="Low complexity" evidence="1">
    <location>
        <begin position="1075"/>
        <end position="1104"/>
    </location>
</feature>
<evidence type="ECO:0000313" key="3">
    <source>
        <dbReference type="Proteomes" id="UP001497453"/>
    </source>
</evidence>
<feature type="region of interest" description="Disordered" evidence="1">
    <location>
        <begin position="252"/>
        <end position="296"/>
    </location>
</feature>
<feature type="compositionally biased region" description="Basic and acidic residues" evidence="1">
    <location>
        <begin position="698"/>
        <end position="707"/>
    </location>
</feature>
<feature type="compositionally biased region" description="Polar residues" evidence="1">
    <location>
        <begin position="1151"/>
        <end position="1164"/>
    </location>
</feature>
<feature type="compositionally biased region" description="Polar residues" evidence="1">
    <location>
        <begin position="536"/>
        <end position="550"/>
    </location>
</feature>
<feature type="compositionally biased region" description="Polar residues" evidence="1">
    <location>
        <begin position="938"/>
        <end position="978"/>
    </location>
</feature>
<feature type="region of interest" description="Disordered" evidence="1">
    <location>
        <begin position="1"/>
        <end position="36"/>
    </location>
</feature>
<gene>
    <name evidence="2" type="ORF">GFSPODELE1_LOCUS269</name>
</gene>
<dbReference type="EMBL" id="OZ037944">
    <property type="protein sequence ID" value="CAL1694362.1"/>
    <property type="molecule type" value="Genomic_DNA"/>
</dbReference>
<accession>A0ABP1CJS7</accession>
<feature type="compositionally biased region" description="Low complexity" evidence="1">
    <location>
        <begin position="1184"/>
        <end position="1195"/>
    </location>
</feature>
<feature type="compositionally biased region" description="Low complexity" evidence="1">
    <location>
        <begin position="865"/>
        <end position="878"/>
    </location>
</feature>
<feature type="compositionally biased region" description="Low complexity" evidence="1">
    <location>
        <begin position="1"/>
        <end position="18"/>
    </location>
</feature>
<feature type="region of interest" description="Disordered" evidence="1">
    <location>
        <begin position="390"/>
        <end position="420"/>
    </location>
</feature>
<reference evidence="3" key="1">
    <citation type="submission" date="2024-04" db="EMBL/GenBank/DDBJ databases">
        <authorList>
            <person name="Shaw F."/>
            <person name="Minotto A."/>
        </authorList>
    </citation>
    <scope>NUCLEOTIDE SEQUENCE [LARGE SCALE GENOMIC DNA]</scope>
</reference>
<feature type="region of interest" description="Disordered" evidence="1">
    <location>
        <begin position="688"/>
        <end position="1221"/>
    </location>
</feature>
<name>A0ABP1CJS7_9APHY</name>
<protein>
    <submittedName>
        <fullName evidence="2">Uncharacterized protein</fullName>
    </submittedName>
</protein>
<feature type="compositionally biased region" description="Polar residues" evidence="1">
    <location>
        <begin position="854"/>
        <end position="864"/>
    </location>
</feature>
<feature type="compositionally biased region" description="Polar residues" evidence="1">
    <location>
        <begin position="1123"/>
        <end position="1132"/>
    </location>
</feature>
<organism evidence="2 3">
    <name type="scientific">Somion occarium</name>
    <dbReference type="NCBI Taxonomy" id="3059160"/>
    <lineage>
        <taxon>Eukaryota</taxon>
        <taxon>Fungi</taxon>
        <taxon>Dikarya</taxon>
        <taxon>Basidiomycota</taxon>
        <taxon>Agaricomycotina</taxon>
        <taxon>Agaricomycetes</taxon>
        <taxon>Polyporales</taxon>
        <taxon>Cerrenaceae</taxon>
        <taxon>Somion</taxon>
    </lineage>
</organism>
<proteinExistence type="predicted"/>
<feature type="region of interest" description="Disordered" evidence="1">
    <location>
        <begin position="536"/>
        <end position="558"/>
    </location>
</feature>
<dbReference type="Proteomes" id="UP001497453">
    <property type="component" value="Chromosome 1"/>
</dbReference>
<sequence>MTVMPDTTMTDDSSLLSPNVTGPGPTWGPPRAPLPPHRLAKLANALGVSTPVPITHSYSLPPFSPPSQPNSSTSSSFPDHFRRSPTPSMASGSTHTPTASTSKYLLHVIPPQHLPHDISDEFELTPFPATASGYHGQFRRGIMVPVYPTLQSQLSAIAREYALPSTLGMVLYLITNSSLPSSDVAVSEEPGPRISEEIWKHIWTRVLRVEQNDGLTPGPRPLGLGFNTAGRSSPSLMQEVAASASLRSLISPKRFDTSQPSSTSYPTPSPSTPSNSAYSSQSDLDTPESASSVSLSGDGGVNAIPLPGLTSPSLIPILAKVEFDIDRKKAGWYEPWVRSRKVNHAKRAESRLGMRSRMDTVSDAGEADEPGTKKAPIDLELVGRLQTGSPVPSFLLTTEGSAKGASSEIEEDEENVDLSSGYQQLSESPVHVELEHSDSEHEEAEAEEVEDMVQVNRHGDPLADVFGTDEEAWADLHAGSESRGISKRQSNSHIVELALDGAALSAMNDLEADDEADKWSETGEVTELLNTLNRPTLSVSIPSSPPNNGQSSTSDTATTAATIKRHIPPPLNLAASVPSTDELAVPALTSPMPGSSGSVHLAYLNDQPSPLESTYSQPEHSDNDDFDEEVMKVRSPLEEKRGGAVFDDLNLGLDPSMTDDGSEFDDSDPNDRRKSQYIMAAQLDEIEKTLAQFSPRQLKPEILDESPRPSSVRSTGSPRSNGGPPRSPPQSLSAPGETPSWPAVPFSALNGNGGDDPDRPPSPPRFAFNGISTEPPKSFQPKRPSGGIMSDESLARKRELEEERGLYPPLAAPNLFLRDRTDSESPIIPLSPDPFGRFPSQAESVYMEEEQRKSQIFQEDTAAQSHDPIISPPDRSSSLTLAQARESGDRSAAHTPSSRFSFDSVTSEDATKSQQQQKSAPLMSVKSIRRLWRRSDKQASISGNSTYTIPESGRTSPNVPQSNGQPMNGRTRSKSFSKQMLPPPAPVNSSGNLPVPPMIQAMRETPYRGIQLDGDSRYPLIPIHSHPVPPAGMARQPSPPPERPPSMAKQRPPSVSPQPPSESNRNSGVRKSILKSWKSASGSLSVSKGSSKPTSSTTTPRSSTEQAPEGRRRRPSVLELATNMRNSVTNGFSDIPPSPALPDQYAPLPNSRASSRQSQMTLNGIINGAPAEKRPESVTRRGPSVSSTSTTASSSRIRSPLNAGIGTSPPRNGVGSRLSDASWEERPSFDVSQFEIVSPPKSHFLESTLSYPYHGLDHSMTSQES</sequence>
<feature type="region of interest" description="Disordered" evidence="1">
    <location>
        <begin position="59"/>
        <end position="98"/>
    </location>
</feature>
<evidence type="ECO:0000313" key="2">
    <source>
        <dbReference type="EMBL" id="CAL1694362.1"/>
    </source>
</evidence>
<feature type="compositionally biased region" description="Polar residues" evidence="1">
    <location>
        <begin position="85"/>
        <end position="98"/>
    </location>
</feature>
<feature type="compositionally biased region" description="Low complexity" evidence="1">
    <location>
        <begin position="69"/>
        <end position="78"/>
    </location>
</feature>
<feature type="region of interest" description="Disordered" evidence="1">
    <location>
        <begin position="598"/>
        <end position="676"/>
    </location>
</feature>
<feature type="compositionally biased region" description="Low complexity" evidence="1">
    <location>
        <begin position="713"/>
        <end position="724"/>
    </location>
</feature>
<feature type="compositionally biased region" description="Low complexity" evidence="1">
    <location>
        <begin position="257"/>
        <end position="282"/>
    </location>
</feature>
<evidence type="ECO:0000256" key="1">
    <source>
        <dbReference type="SAM" id="MobiDB-lite"/>
    </source>
</evidence>
<feature type="compositionally biased region" description="Polar residues" evidence="1">
    <location>
        <begin position="894"/>
        <end position="919"/>
    </location>
</feature>
<keyword evidence="3" id="KW-1185">Reference proteome</keyword>
<feature type="compositionally biased region" description="Polar residues" evidence="1">
    <location>
        <begin position="606"/>
        <end position="618"/>
    </location>
</feature>